<dbReference type="OrthoDB" id="9788973at2"/>
<dbReference type="GO" id="GO:0009306">
    <property type="term" value="P:protein secretion"/>
    <property type="evidence" value="ECO:0007669"/>
    <property type="project" value="InterPro"/>
</dbReference>
<keyword evidence="4 10" id="KW-1003">Cell membrane</keyword>
<evidence type="ECO:0000313" key="14">
    <source>
        <dbReference type="EMBL" id="RRJ18852.1"/>
    </source>
</evidence>
<evidence type="ECO:0000256" key="3">
    <source>
        <dbReference type="ARBA" id="ARBA00022448"/>
    </source>
</evidence>
<proteinExistence type="inferred from homology"/>
<dbReference type="InterPro" id="IPR049179">
    <property type="entry name" value="T2SSK_SAM-like_2nd"/>
</dbReference>
<organism evidence="14 15">
    <name type="scientific">Rheinheimera mesophila</name>
    <dbReference type="NCBI Taxonomy" id="1547515"/>
    <lineage>
        <taxon>Bacteria</taxon>
        <taxon>Pseudomonadati</taxon>
        <taxon>Pseudomonadota</taxon>
        <taxon>Gammaproteobacteria</taxon>
        <taxon>Chromatiales</taxon>
        <taxon>Chromatiaceae</taxon>
        <taxon>Rheinheimera</taxon>
    </lineage>
</organism>
<evidence type="ECO:0000259" key="13">
    <source>
        <dbReference type="Pfam" id="PF21687"/>
    </source>
</evidence>
<keyword evidence="8 11" id="KW-1133">Transmembrane helix</keyword>
<protein>
    <recommendedName>
        <fullName evidence="10">Type II secretion system protein K</fullName>
    </recommendedName>
</protein>
<dbReference type="Pfam" id="PF03934">
    <property type="entry name" value="T2SSK"/>
    <property type="match status" value="1"/>
</dbReference>
<keyword evidence="9 10" id="KW-0472">Membrane</keyword>
<evidence type="ECO:0000256" key="8">
    <source>
        <dbReference type="ARBA" id="ARBA00022989"/>
    </source>
</evidence>
<dbReference type="RefSeq" id="WP_046519819.1">
    <property type="nucleotide sequence ID" value="NZ_LAVS01000018.1"/>
</dbReference>
<evidence type="ECO:0000256" key="5">
    <source>
        <dbReference type="ARBA" id="ARBA00022519"/>
    </source>
</evidence>
<dbReference type="SUPFAM" id="SSF158544">
    <property type="entry name" value="GspK insert domain-like"/>
    <property type="match status" value="2"/>
</dbReference>
<evidence type="ECO:0000313" key="15">
    <source>
        <dbReference type="Proteomes" id="UP000276260"/>
    </source>
</evidence>
<comment type="caution">
    <text evidence="14">The sequence shown here is derived from an EMBL/GenBank/DDBJ whole genome shotgun (WGS) entry which is preliminary data.</text>
</comment>
<feature type="domain" description="T2SS protein K first SAM-like" evidence="13">
    <location>
        <begin position="100"/>
        <end position="213"/>
    </location>
</feature>
<dbReference type="GO" id="GO:0005886">
    <property type="term" value="C:plasma membrane"/>
    <property type="evidence" value="ECO:0007669"/>
    <property type="project" value="UniProtKB-SubCell"/>
</dbReference>
<keyword evidence="6 11" id="KW-0812">Transmembrane</keyword>
<dbReference type="SUPFAM" id="SSF54523">
    <property type="entry name" value="Pili subunits"/>
    <property type="match status" value="1"/>
</dbReference>
<evidence type="ECO:0000256" key="9">
    <source>
        <dbReference type="ARBA" id="ARBA00023136"/>
    </source>
</evidence>
<evidence type="ECO:0000256" key="6">
    <source>
        <dbReference type="ARBA" id="ARBA00022692"/>
    </source>
</evidence>
<evidence type="ECO:0000259" key="12">
    <source>
        <dbReference type="Pfam" id="PF03934"/>
    </source>
</evidence>
<dbReference type="Gene3D" id="1.10.40.60">
    <property type="entry name" value="EpsJ-like"/>
    <property type="match status" value="2"/>
</dbReference>
<comment type="subcellular location">
    <subcellularLocation>
        <location evidence="1 10">Cell inner membrane</location>
    </subcellularLocation>
</comment>
<dbReference type="InterPro" id="IPR005628">
    <property type="entry name" value="GspK"/>
</dbReference>
<evidence type="ECO:0000256" key="7">
    <source>
        <dbReference type="ARBA" id="ARBA00022927"/>
    </source>
</evidence>
<evidence type="ECO:0000256" key="10">
    <source>
        <dbReference type="PIRNR" id="PIRNR002786"/>
    </source>
</evidence>
<comment type="similarity">
    <text evidence="2 10">Belongs to the GSP K family.</text>
</comment>
<dbReference type="EMBL" id="RRCF01000006">
    <property type="protein sequence ID" value="RRJ18852.1"/>
    <property type="molecule type" value="Genomic_DNA"/>
</dbReference>
<accession>A0A3P3QCB4</accession>
<keyword evidence="5 10" id="KW-0997">Cell inner membrane</keyword>
<keyword evidence="3 10" id="KW-0813">Transport</keyword>
<dbReference type="InterPro" id="IPR038072">
    <property type="entry name" value="GspK_central_sf"/>
</dbReference>
<keyword evidence="15" id="KW-1185">Reference proteome</keyword>
<feature type="domain" description="T2SS protein K second SAM-like" evidence="12">
    <location>
        <begin position="219"/>
        <end position="278"/>
    </location>
</feature>
<gene>
    <name evidence="14" type="ORF">EIK76_16665</name>
</gene>
<keyword evidence="7" id="KW-0653">Protein transport</keyword>
<name>A0A3P3QCB4_9GAMM</name>
<evidence type="ECO:0000256" key="1">
    <source>
        <dbReference type="ARBA" id="ARBA00004533"/>
    </source>
</evidence>
<dbReference type="InterPro" id="IPR045584">
    <property type="entry name" value="Pilin-like"/>
</dbReference>
<dbReference type="AlphaFoldDB" id="A0A3P3QCB4"/>
<sequence>MRRQAGVALVVVMMIVAFVVVIAVAMSGRLQLQLQRQLNLQQQQQAYWYGIAAEQASIRLLKSTVAGKETVNLSQDWAQLGATFPVDNGTITGKLIDLQSCFNLNNLLRPADQQQVGAGQTPSQKAFQRLLELKATDLSMPAEYLTARISDWLDADSVLQIAGGAEQDDYAGLQMPFYTANSLMGSVSELRVMLDLTPADYELVRPWVCVIPKVSSSKLNLNTITAENAALLSAYIPELDESAASDLIGSRPEEGFATLDEVWASPQLASISVSDEVKAMMAINSNYFLLETTVTYMDTVFNLASVLVIDEQQNVKVIARRFGGQW</sequence>
<dbReference type="PIRSF" id="PIRSF002786">
    <property type="entry name" value="XcpX"/>
    <property type="match status" value="1"/>
</dbReference>
<evidence type="ECO:0000256" key="4">
    <source>
        <dbReference type="ARBA" id="ARBA00022475"/>
    </source>
</evidence>
<dbReference type="Gene3D" id="3.30.1300.30">
    <property type="entry name" value="GSPII I/J protein-like"/>
    <property type="match status" value="1"/>
</dbReference>
<dbReference type="InterPro" id="IPR049031">
    <property type="entry name" value="T2SSK_SAM-like_1st"/>
</dbReference>
<dbReference type="NCBIfam" id="NF037980">
    <property type="entry name" value="T2SS_GspK"/>
    <property type="match status" value="1"/>
</dbReference>
<feature type="transmembrane region" description="Helical" evidence="11">
    <location>
        <begin position="6"/>
        <end position="26"/>
    </location>
</feature>
<evidence type="ECO:0000256" key="11">
    <source>
        <dbReference type="SAM" id="Phobius"/>
    </source>
</evidence>
<evidence type="ECO:0000256" key="2">
    <source>
        <dbReference type="ARBA" id="ARBA00007246"/>
    </source>
</evidence>
<dbReference type="PANTHER" id="PTHR38831">
    <property type="entry name" value="TYPE II SECRETION SYSTEM PROTEIN K"/>
    <property type="match status" value="1"/>
</dbReference>
<dbReference type="PANTHER" id="PTHR38831:SF1">
    <property type="entry name" value="TYPE II SECRETION SYSTEM PROTEIN K-RELATED"/>
    <property type="match status" value="1"/>
</dbReference>
<dbReference type="Proteomes" id="UP000276260">
    <property type="component" value="Unassembled WGS sequence"/>
</dbReference>
<dbReference type="Pfam" id="PF21687">
    <property type="entry name" value="T2SSK_1st"/>
    <property type="match status" value="1"/>
</dbReference>
<reference evidence="14 15" key="1">
    <citation type="submission" date="2018-11" db="EMBL/GenBank/DDBJ databases">
        <title>Draft genome analysis of Rheinheimera mesophila isolated from an industrial waste site.</title>
        <authorList>
            <person name="Yu Q."/>
            <person name="Qi Y."/>
            <person name="Zhang H."/>
            <person name="Lu Y."/>
            <person name="Pu J."/>
        </authorList>
    </citation>
    <scope>NUCLEOTIDE SEQUENCE [LARGE SCALE GENOMIC DNA]</scope>
    <source>
        <strain evidence="14 15">IITR13</strain>
    </source>
</reference>